<sequence>MALEALDEPGVIEGWGVTFAMTEDGKRVRCHVGGDALEDIEHSDNPGEAERLRIFQRNRPTFEHLAAKLYDAGHEPRVASKHLPRPQV</sequence>
<evidence type="ECO:0000313" key="1">
    <source>
        <dbReference type="EMBL" id="MCW6507173.1"/>
    </source>
</evidence>
<accession>A0AA42CH35</accession>
<proteinExistence type="predicted"/>
<dbReference type="InterPro" id="IPR036692">
    <property type="entry name" value="Shew3726-like_sf"/>
</dbReference>
<dbReference type="Pfam" id="PF07369">
    <property type="entry name" value="DUF1488"/>
    <property type="match status" value="1"/>
</dbReference>
<dbReference type="AlphaFoldDB" id="A0AA42CH35"/>
<reference evidence="1" key="1">
    <citation type="submission" date="2022-05" db="EMBL/GenBank/DDBJ databases">
        <authorList>
            <person name="Pankratov T."/>
        </authorList>
    </citation>
    <scope>NUCLEOTIDE SEQUENCE</scope>
    <source>
        <strain evidence="1">BP6-180914</strain>
    </source>
</reference>
<dbReference type="Gene3D" id="3.30.160.140">
    <property type="entry name" value="Shew3726-like"/>
    <property type="match status" value="1"/>
</dbReference>
<evidence type="ECO:0000313" key="2">
    <source>
        <dbReference type="Proteomes" id="UP001165667"/>
    </source>
</evidence>
<keyword evidence="2" id="KW-1185">Reference proteome</keyword>
<dbReference type="EMBL" id="JAMOIM010000002">
    <property type="protein sequence ID" value="MCW6507173.1"/>
    <property type="molecule type" value="Genomic_DNA"/>
</dbReference>
<gene>
    <name evidence="1" type="ORF">M8523_03965</name>
</gene>
<dbReference type="Proteomes" id="UP001165667">
    <property type="component" value="Unassembled WGS sequence"/>
</dbReference>
<name>A0AA42CH35_9HYPH</name>
<protein>
    <submittedName>
        <fullName evidence="1">DUF1488 domain-containing protein</fullName>
    </submittedName>
</protein>
<dbReference type="RefSeq" id="WP_282583543.1">
    <property type="nucleotide sequence ID" value="NZ_JAMOIM010000002.1"/>
</dbReference>
<dbReference type="InterPro" id="IPR009962">
    <property type="entry name" value="DUF1488"/>
</dbReference>
<dbReference type="SUPFAM" id="SSF160272">
    <property type="entry name" value="Shew3726-like"/>
    <property type="match status" value="1"/>
</dbReference>
<comment type="caution">
    <text evidence="1">The sequence shown here is derived from an EMBL/GenBank/DDBJ whole genome shotgun (WGS) entry which is preliminary data.</text>
</comment>
<organism evidence="1 2">
    <name type="scientific">Lichenifustis flavocetrariae</name>
    <dbReference type="NCBI Taxonomy" id="2949735"/>
    <lineage>
        <taxon>Bacteria</taxon>
        <taxon>Pseudomonadati</taxon>
        <taxon>Pseudomonadota</taxon>
        <taxon>Alphaproteobacteria</taxon>
        <taxon>Hyphomicrobiales</taxon>
        <taxon>Lichenihabitantaceae</taxon>
        <taxon>Lichenifustis</taxon>
    </lineage>
</organism>